<dbReference type="EMBL" id="JADION010000029">
    <property type="protein sequence ID" value="MBF4102779.1"/>
    <property type="molecule type" value="Genomic_DNA"/>
</dbReference>
<dbReference type="AlphaFoldDB" id="A0A930UX79"/>
<protein>
    <submittedName>
        <fullName evidence="1">Uncharacterized protein</fullName>
    </submittedName>
</protein>
<name>A0A930UX79_9PAST</name>
<evidence type="ECO:0000313" key="1">
    <source>
        <dbReference type="EMBL" id="MBF4102779.1"/>
    </source>
</evidence>
<gene>
    <name evidence="1" type="ORF">INT80_09950</name>
</gene>
<sequence>MNIVQYYLTQISLSELQQRMKQYAGKSSSQYSEVLTTYFYLAKQQLCKIIDGCDDTI</sequence>
<comment type="caution">
    <text evidence="1">The sequence shown here is derived from an EMBL/GenBank/DDBJ whole genome shotgun (WGS) entry which is preliminary data.</text>
</comment>
<reference evidence="1" key="1">
    <citation type="submission" date="2020-11" db="EMBL/GenBank/DDBJ databases">
        <title>Gallibacterium anatis 1637, full genome, WGS.</title>
        <authorList>
            <person name="Laishevtcev A.I."/>
            <person name="Yakimova E.A."/>
            <person name="Petkovich D."/>
            <person name="Stepanova T.V."/>
            <person name="Kalendr R.S."/>
            <person name="Rubalsky E.O."/>
            <person name="Zulkarneev E.R."/>
            <person name="Aleshkin A.V."/>
        </authorList>
    </citation>
    <scope>NUCLEOTIDE SEQUENCE</scope>
    <source>
        <strain evidence="1">1637</strain>
    </source>
</reference>
<organism evidence="1">
    <name type="scientific">Gallibacterium anatis</name>
    <dbReference type="NCBI Taxonomy" id="750"/>
    <lineage>
        <taxon>Bacteria</taxon>
        <taxon>Pseudomonadati</taxon>
        <taxon>Pseudomonadota</taxon>
        <taxon>Gammaproteobacteria</taxon>
        <taxon>Pasteurellales</taxon>
        <taxon>Pasteurellaceae</taxon>
        <taxon>Gallibacterium</taxon>
    </lineage>
</organism>
<accession>A0A930UX79</accession>
<proteinExistence type="predicted"/>